<keyword evidence="1" id="KW-0812">Transmembrane</keyword>
<dbReference type="STRING" id="1121003.SAMN03080618_02543"/>
<sequence>MLTRDYRDIIGGALLIIGGIAFSWYAAHQYDLGSLRRMGPGMFPMALGLVLAVFGLMMMVPAFFRAGTMPEIRIWSPLFVLSSVVAFGLLIRSFGLVPATLAVTIISSMAELRIRPASLALLCVSLCLIAWLTFKVGLGMPVHMFRWPF</sequence>
<name>A0A1I3Q7S2_9HYPH</name>
<evidence type="ECO:0000313" key="4">
    <source>
        <dbReference type="Proteomes" id="UP000242763"/>
    </source>
</evidence>
<accession>A0A1I3Q7S2</accession>
<feature type="domain" description="DUF1468" evidence="2">
    <location>
        <begin position="9"/>
        <end position="141"/>
    </location>
</feature>
<protein>
    <submittedName>
        <fullName evidence="3">Tripartite tricarboxylate transporter TctB family protein</fullName>
    </submittedName>
</protein>
<dbReference type="EMBL" id="FORF01000014">
    <property type="protein sequence ID" value="SFJ29166.1"/>
    <property type="molecule type" value="Genomic_DNA"/>
</dbReference>
<evidence type="ECO:0000313" key="3">
    <source>
        <dbReference type="EMBL" id="SFJ29166.1"/>
    </source>
</evidence>
<feature type="transmembrane region" description="Helical" evidence="1">
    <location>
        <begin position="47"/>
        <end position="66"/>
    </location>
</feature>
<feature type="transmembrane region" description="Helical" evidence="1">
    <location>
        <begin position="9"/>
        <end position="27"/>
    </location>
</feature>
<keyword evidence="1" id="KW-1133">Transmembrane helix</keyword>
<evidence type="ECO:0000259" key="2">
    <source>
        <dbReference type="Pfam" id="PF07331"/>
    </source>
</evidence>
<feature type="transmembrane region" description="Helical" evidence="1">
    <location>
        <begin position="118"/>
        <end position="138"/>
    </location>
</feature>
<reference evidence="4" key="1">
    <citation type="submission" date="2016-10" db="EMBL/GenBank/DDBJ databases">
        <authorList>
            <person name="Varghese N."/>
            <person name="Submissions S."/>
        </authorList>
    </citation>
    <scope>NUCLEOTIDE SEQUENCE [LARGE SCALE GENOMIC DNA]</scope>
    <source>
        <strain evidence="4">DSM 21857</strain>
    </source>
</reference>
<keyword evidence="1" id="KW-0472">Membrane</keyword>
<dbReference type="RefSeq" id="WP_091522908.1">
    <property type="nucleotide sequence ID" value="NZ_FORF01000014.1"/>
</dbReference>
<dbReference type="Proteomes" id="UP000242763">
    <property type="component" value="Unassembled WGS sequence"/>
</dbReference>
<organism evidence="3 4">
    <name type="scientific">Aquamicrobium aerolatum DSM 21857</name>
    <dbReference type="NCBI Taxonomy" id="1121003"/>
    <lineage>
        <taxon>Bacteria</taxon>
        <taxon>Pseudomonadati</taxon>
        <taxon>Pseudomonadota</taxon>
        <taxon>Alphaproteobacteria</taxon>
        <taxon>Hyphomicrobiales</taxon>
        <taxon>Phyllobacteriaceae</taxon>
        <taxon>Aerobium</taxon>
    </lineage>
</organism>
<keyword evidence="4" id="KW-1185">Reference proteome</keyword>
<dbReference type="Pfam" id="PF07331">
    <property type="entry name" value="TctB"/>
    <property type="match status" value="1"/>
</dbReference>
<dbReference type="OrthoDB" id="5186924at2"/>
<dbReference type="AlphaFoldDB" id="A0A1I3Q7S2"/>
<feature type="transmembrane region" description="Helical" evidence="1">
    <location>
        <begin position="78"/>
        <end position="106"/>
    </location>
</feature>
<proteinExistence type="predicted"/>
<evidence type="ECO:0000256" key="1">
    <source>
        <dbReference type="SAM" id="Phobius"/>
    </source>
</evidence>
<dbReference type="InterPro" id="IPR009936">
    <property type="entry name" value="DUF1468"/>
</dbReference>
<gene>
    <name evidence="3" type="ORF">SAMN03080618_02543</name>
</gene>